<accession>A0A0F8YFP7</accession>
<sequence length="89" mass="10377">MASGVLAVFLPACFRQMMTCTQAIWTLERLARRWDVPVPRLLWSNRPLNGLYRWTRQEIAFGPRVRAGDQVLFHEFAHHLDSVTRDAKP</sequence>
<name>A0A0F8YFP7_9ZZZZ</name>
<proteinExistence type="predicted"/>
<comment type="caution">
    <text evidence="1">The sequence shown here is derived from an EMBL/GenBank/DDBJ whole genome shotgun (WGS) entry which is preliminary data.</text>
</comment>
<evidence type="ECO:0000313" key="1">
    <source>
        <dbReference type="EMBL" id="KKK52989.1"/>
    </source>
</evidence>
<feature type="non-terminal residue" evidence="1">
    <location>
        <position position="89"/>
    </location>
</feature>
<organism evidence="1">
    <name type="scientific">marine sediment metagenome</name>
    <dbReference type="NCBI Taxonomy" id="412755"/>
    <lineage>
        <taxon>unclassified sequences</taxon>
        <taxon>metagenomes</taxon>
        <taxon>ecological metagenomes</taxon>
    </lineage>
</organism>
<reference evidence="1" key="1">
    <citation type="journal article" date="2015" name="Nature">
        <title>Complex archaea that bridge the gap between prokaryotes and eukaryotes.</title>
        <authorList>
            <person name="Spang A."/>
            <person name="Saw J.H."/>
            <person name="Jorgensen S.L."/>
            <person name="Zaremba-Niedzwiedzka K."/>
            <person name="Martijn J."/>
            <person name="Lind A.E."/>
            <person name="van Eijk R."/>
            <person name="Schleper C."/>
            <person name="Guy L."/>
            <person name="Ettema T.J."/>
        </authorList>
    </citation>
    <scope>NUCLEOTIDE SEQUENCE</scope>
</reference>
<dbReference type="EMBL" id="LAZR01066735">
    <property type="protein sequence ID" value="KKK52989.1"/>
    <property type="molecule type" value="Genomic_DNA"/>
</dbReference>
<gene>
    <name evidence="1" type="ORF">LCGC14_3099270</name>
</gene>
<dbReference type="AlphaFoldDB" id="A0A0F8YFP7"/>
<protein>
    <submittedName>
        <fullName evidence="1">Uncharacterized protein</fullName>
    </submittedName>
</protein>